<keyword evidence="3 5" id="KW-0238">DNA-binding</keyword>
<dbReference type="PROSITE" id="PS50977">
    <property type="entry name" value="HTH_TETR_2"/>
    <property type="match status" value="1"/>
</dbReference>
<dbReference type="PANTHER" id="PTHR30055:SF151">
    <property type="entry name" value="TRANSCRIPTIONAL REGULATORY PROTEIN"/>
    <property type="match status" value="1"/>
</dbReference>
<gene>
    <name evidence="7" type="ORF">AB0C36_04640</name>
</gene>
<dbReference type="Pfam" id="PF02909">
    <property type="entry name" value="TetR_C_1"/>
    <property type="match status" value="1"/>
</dbReference>
<keyword evidence="2" id="KW-0805">Transcription regulation</keyword>
<dbReference type="InterPro" id="IPR036271">
    <property type="entry name" value="Tet_transcr_reg_TetR-rel_C_sf"/>
</dbReference>
<keyword evidence="4" id="KW-0804">Transcription</keyword>
<comment type="caution">
    <text evidence="7">The sequence shown here is derived from an EMBL/GenBank/DDBJ whole genome shotgun (WGS) entry which is preliminary data.</text>
</comment>
<dbReference type="PANTHER" id="PTHR30055">
    <property type="entry name" value="HTH-TYPE TRANSCRIPTIONAL REGULATOR RUTR"/>
    <property type="match status" value="1"/>
</dbReference>
<dbReference type="InterPro" id="IPR050109">
    <property type="entry name" value="HTH-type_TetR-like_transc_reg"/>
</dbReference>
<dbReference type="Pfam" id="PF00440">
    <property type="entry name" value="TetR_N"/>
    <property type="match status" value="1"/>
</dbReference>
<keyword evidence="8" id="KW-1185">Reference proteome</keyword>
<evidence type="ECO:0000256" key="4">
    <source>
        <dbReference type="ARBA" id="ARBA00023163"/>
    </source>
</evidence>
<evidence type="ECO:0000256" key="3">
    <source>
        <dbReference type="ARBA" id="ARBA00023125"/>
    </source>
</evidence>
<evidence type="ECO:0000313" key="7">
    <source>
        <dbReference type="EMBL" id="MEU8132779.1"/>
    </source>
</evidence>
<reference evidence="7 8" key="1">
    <citation type="submission" date="2024-06" db="EMBL/GenBank/DDBJ databases">
        <title>The Natural Products Discovery Center: Release of the First 8490 Sequenced Strains for Exploring Actinobacteria Biosynthetic Diversity.</title>
        <authorList>
            <person name="Kalkreuter E."/>
            <person name="Kautsar S.A."/>
            <person name="Yang D."/>
            <person name="Bader C.D."/>
            <person name="Teijaro C.N."/>
            <person name="Fluegel L."/>
            <person name="Davis C.M."/>
            <person name="Simpson J.R."/>
            <person name="Lauterbach L."/>
            <person name="Steele A.D."/>
            <person name="Gui C."/>
            <person name="Meng S."/>
            <person name="Li G."/>
            <person name="Viehrig K."/>
            <person name="Ye F."/>
            <person name="Su P."/>
            <person name="Kiefer A.F."/>
            <person name="Nichols A."/>
            <person name="Cepeda A.J."/>
            <person name="Yan W."/>
            <person name="Fan B."/>
            <person name="Jiang Y."/>
            <person name="Adhikari A."/>
            <person name="Zheng C.-J."/>
            <person name="Schuster L."/>
            <person name="Cowan T.M."/>
            <person name="Smanski M.J."/>
            <person name="Chevrette M.G."/>
            <person name="De Carvalho L.P.S."/>
            <person name="Shen B."/>
        </authorList>
    </citation>
    <scope>NUCLEOTIDE SEQUENCE [LARGE SCALE GENOMIC DNA]</scope>
    <source>
        <strain evidence="7 8">NPDC048946</strain>
    </source>
</reference>
<evidence type="ECO:0000313" key="8">
    <source>
        <dbReference type="Proteomes" id="UP001551482"/>
    </source>
</evidence>
<protein>
    <submittedName>
        <fullName evidence="7">TetR/AcrR family transcriptional regulator C-terminal domain-containing protein</fullName>
    </submittedName>
</protein>
<dbReference type="RefSeq" id="WP_358349158.1">
    <property type="nucleotide sequence ID" value="NZ_JBEZFP010000007.1"/>
</dbReference>
<dbReference type="InterPro" id="IPR009057">
    <property type="entry name" value="Homeodomain-like_sf"/>
</dbReference>
<keyword evidence="1" id="KW-0678">Repressor</keyword>
<sequence length="218" mass="23053">MGRPTNPLLSRDAIAATALDISAEEGPDALTMRAIAARMGVRGPSLYNHVSSKDDLLDAMTALISKELDSSALATADWRAGITAYARSYRRVFLRHHGILPIVARRPVQTAEALGGYDAISAALLRHGLPPAEAAETAAAIDYLVLGSVLETYTAGFIRAPRDYRPEYPALAETLEAADAVPAAGPAPAGLAGLDERGFERGLALLLDGLGVRLDRLR</sequence>
<evidence type="ECO:0000256" key="2">
    <source>
        <dbReference type="ARBA" id="ARBA00023015"/>
    </source>
</evidence>
<dbReference type="PRINTS" id="PR00400">
    <property type="entry name" value="TETREPRESSOR"/>
</dbReference>
<dbReference type="SUPFAM" id="SSF48498">
    <property type="entry name" value="Tetracyclin repressor-like, C-terminal domain"/>
    <property type="match status" value="1"/>
</dbReference>
<evidence type="ECO:0000259" key="6">
    <source>
        <dbReference type="PROSITE" id="PS50977"/>
    </source>
</evidence>
<dbReference type="EMBL" id="JBEZFP010000007">
    <property type="protein sequence ID" value="MEU8132779.1"/>
    <property type="molecule type" value="Genomic_DNA"/>
</dbReference>
<accession>A0ABV3DAK0</accession>
<dbReference type="Proteomes" id="UP001551482">
    <property type="component" value="Unassembled WGS sequence"/>
</dbReference>
<evidence type="ECO:0000256" key="1">
    <source>
        <dbReference type="ARBA" id="ARBA00022491"/>
    </source>
</evidence>
<evidence type="ECO:0000256" key="5">
    <source>
        <dbReference type="PROSITE-ProRule" id="PRU00335"/>
    </source>
</evidence>
<name>A0ABV3DAK0_9ACTN</name>
<organism evidence="7 8">
    <name type="scientific">Streptodolium elevatio</name>
    <dbReference type="NCBI Taxonomy" id="3157996"/>
    <lineage>
        <taxon>Bacteria</taxon>
        <taxon>Bacillati</taxon>
        <taxon>Actinomycetota</taxon>
        <taxon>Actinomycetes</taxon>
        <taxon>Kitasatosporales</taxon>
        <taxon>Streptomycetaceae</taxon>
        <taxon>Streptodolium</taxon>
    </lineage>
</organism>
<dbReference type="InterPro" id="IPR004111">
    <property type="entry name" value="Repressor_TetR_C"/>
</dbReference>
<proteinExistence type="predicted"/>
<feature type="DNA-binding region" description="H-T-H motif" evidence="5">
    <location>
        <begin position="31"/>
        <end position="50"/>
    </location>
</feature>
<dbReference type="SUPFAM" id="SSF46689">
    <property type="entry name" value="Homeodomain-like"/>
    <property type="match status" value="1"/>
</dbReference>
<dbReference type="Gene3D" id="1.10.357.10">
    <property type="entry name" value="Tetracycline Repressor, domain 2"/>
    <property type="match status" value="1"/>
</dbReference>
<dbReference type="InterPro" id="IPR003012">
    <property type="entry name" value="Tet_transcr_reg_TetR"/>
</dbReference>
<dbReference type="InterPro" id="IPR001647">
    <property type="entry name" value="HTH_TetR"/>
</dbReference>
<feature type="domain" description="HTH tetR-type" evidence="6">
    <location>
        <begin position="8"/>
        <end position="68"/>
    </location>
</feature>